<comment type="caution">
    <text evidence="4">The sequence shown here is derived from an EMBL/GenBank/DDBJ whole genome shotgun (WGS) entry which is preliminary data.</text>
</comment>
<evidence type="ECO:0000256" key="2">
    <source>
        <dbReference type="SAM" id="MobiDB-lite"/>
    </source>
</evidence>
<accession>A0AAW2NQ57</accession>
<evidence type="ECO:0000256" key="3">
    <source>
        <dbReference type="SAM" id="SignalP"/>
    </source>
</evidence>
<dbReference type="AlphaFoldDB" id="A0AAW2NQ57"/>
<organism evidence="4">
    <name type="scientific">Sesamum radiatum</name>
    <name type="common">Black benniseed</name>
    <dbReference type="NCBI Taxonomy" id="300843"/>
    <lineage>
        <taxon>Eukaryota</taxon>
        <taxon>Viridiplantae</taxon>
        <taxon>Streptophyta</taxon>
        <taxon>Embryophyta</taxon>
        <taxon>Tracheophyta</taxon>
        <taxon>Spermatophyta</taxon>
        <taxon>Magnoliopsida</taxon>
        <taxon>eudicotyledons</taxon>
        <taxon>Gunneridae</taxon>
        <taxon>Pentapetalae</taxon>
        <taxon>asterids</taxon>
        <taxon>lamiids</taxon>
        <taxon>Lamiales</taxon>
        <taxon>Pedaliaceae</taxon>
        <taxon>Sesamum</taxon>
    </lineage>
</organism>
<proteinExistence type="predicted"/>
<dbReference type="EMBL" id="JACGWJ010000019">
    <property type="protein sequence ID" value="KAL0345042.1"/>
    <property type="molecule type" value="Genomic_DNA"/>
</dbReference>
<name>A0AAW2NQ57_SESRA</name>
<reference evidence="4" key="1">
    <citation type="submission" date="2020-06" db="EMBL/GenBank/DDBJ databases">
        <authorList>
            <person name="Li T."/>
            <person name="Hu X."/>
            <person name="Zhang T."/>
            <person name="Song X."/>
            <person name="Zhang H."/>
            <person name="Dai N."/>
            <person name="Sheng W."/>
            <person name="Hou X."/>
            <person name="Wei L."/>
        </authorList>
    </citation>
    <scope>NUCLEOTIDE SEQUENCE</scope>
    <source>
        <strain evidence="4">G02</strain>
        <tissue evidence="4">Leaf</tissue>
    </source>
</reference>
<feature type="coiled-coil region" evidence="1">
    <location>
        <begin position="127"/>
        <end position="161"/>
    </location>
</feature>
<feature type="chain" id="PRO_5043553857" evidence="3">
    <location>
        <begin position="18"/>
        <end position="270"/>
    </location>
</feature>
<evidence type="ECO:0000256" key="1">
    <source>
        <dbReference type="SAM" id="Coils"/>
    </source>
</evidence>
<gene>
    <name evidence="4" type="ORF">Sradi_4335500</name>
</gene>
<keyword evidence="3" id="KW-0732">Signal</keyword>
<evidence type="ECO:0000313" key="4">
    <source>
        <dbReference type="EMBL" id="KAL0345042.1"/>
    </source>
</evidence>
<keyword evidence="1" id="KW-0175">Coiled coil</keyword>
<sequence length="270" mass="30132">MVMGGLGLLLLHQGKMARGVAPPPPPRPRDVSHGQGGSGKDSRAAPSGSKRPREGEVTKVPHGIGKGLFSYGVNRHEGVASFWDASDFDLAHDRLRNVVSDYDVARFSALADHTVTRLLFGESARRFSFYDKELKRSEAALEEAKKELARCQEQLKEATDSQVKWKDRYNREVASGQSFLKSEAGKIYLECVWSDFKEKYEGSEEFEGAVMARANDIYDDVIRQCRTRLRECGRFEGEDFMFLDPLVADEDGAEEGEVEVVDEPHATGPQ</sequence>
<reference evidence="4" key="2">
    <citation type="journal article" date="2024" name="Plant">
        <title>Genomic evolution and insights into agronomic trait innovations of Sesamum species.</title>
        <authorList>
            <person name="Miao H."/>
            <person name="Wang L."/>
            <person name="Qu L."/>
            <person name="Liu H."/>
            <person name="Sun Y."/>
            <person name="Le M."/>
            <person name="Wang Q."/>
            <person name="Wei S."/>
            <person name="Zheng Y."/>
            <person name="Lin W."/>
            <person name="Duan Y."/>
            <person name="Cao H."/>
            <person name="Xiong S."/>
            <person name="Wang X."/>
            <person name="Wei L."/>
            <person name="Li C."/>
            <person name="Ma Q."/>
            <person name="Ju M."/>
            <person name="Zhao R."/>
            <person name="Li G."/>
            <person name="Mu C."/>
            <person name="Tian Q."/>
            <person name="Mei H."/>
            <person name="Zhang T."/>
            <person name="Gao T."/>
            <person name="Zhang H."/>
        </authorList>
    </citation>
    <scope>NUCLEOTIDE SEQUENCE</scope>
    <source>
        <strain evidence="4">G02</strain>
    </source>
</reference>
<protein>
    <submittedName>
        <fullName evidence="4">Uncharacterized protein</fullName>
    </submittedName>
</protein>
<feature type="region of interest" description="Disordered" evidence="2">
    <location>
        <begin position="17"/>
        <end position="61"/>
    </location>
</feature>
<feature type="signal peptide" evidence="3">
    <location>
        <begin position="1"/>
        <end position="17"/>
    </location>
</feature>